<organism evidence="1 2">
    <name type="scientific">Smallanthus sonchifolius</name>
    <dbReference type="NCBI Taxonomy" id="185202"/>
    <lineage>
        <taxon>Eukaryota</taxon>
        <taxon>Viridiplantae</taxon>
        <taxon>Streptophyta</taxon>
        <taxon>Embryophyta</taxon>
        <taxon>Tracheophyta</taxon>
        <taxon>Spermatophyta</taxon>
        <taxon>Magnoliopsida</taxon>
        <taxon>eudicotyledons</taxon>
        <taxon>Gunneridae</taxon>
        <taxon>Pentapetalae</taxon>
        <taxon>asterids</taxon>
        <taxon>campanulids</taxon>
        <taxon>Asterales</taxon>
        <taxon>Asteraceae</taxon>
        <taxon>Asteroideae</taxon>
        <taxon>Heliantheae alliance</taxon>
        <taxon>Millerieae</taxon>
        <taxon>Smallanthus</taxon>
    </lineage>
</organism>
<keyword evidence="2" id="KW-1185">Reference proteome</keyword>
<protein>
    <submittedName>
        <fullName evidence="1">Uncharacterized protein</fullName>
    </submittedName>
</protein>
<dbReference type="EMBL" id="CM042023">
    <property type="protein sequence ID" value="KAI3813528.1"/>
    <property type="molecule type" value="Genomic_DNA"/>
</dbReference>
<comment type="caution">
    <text evidence="1">The sequence shown here is derived from an EMBL/GenBank/DDBJ whole genome shotgun (WGS) entry which is preliminary data.</text>
</comment>
<evidence type="ECO:0000313" key="2">
    <source>
        <dbReference type="Proteomes" id="UP001056120"/>
    </source>
</evidence>
<reference evidence="1 2" key="2">
    <citation type="journal article" date="2022" name="Mol. Ecol. Resour.">
        <title>The genomes of chicory, endive, great burdock and yacon provide insights into Asteraceae paleo-polyploidization history and plant inulin production.</title>
        <authorList>
            <person name="Fan W."/>
            <person name="Wang S."/>
            <person name="Wang H."/>
            <person name="Wang A."/>
            <person name="Jiang F."/>
            <person name="Liu H."/>
            <person name="Zhao H."/>
            <person name="Xu D."/>
            <person name="Zhang Y."/>
        </authorList>
    </citation>
    <scope>NUCLEOTIDE SEQUENCE [LARGE SCALE GENOMIC DNA]</scope>
    <source>
        <strain evidence="2">cv. Yunnan</strain>
        <tissue evidence="1">Leaves</tissue>
    </source>
</reference>
<reference evidence="2" key="1">
    <citation type="journal article" date="2022" name="Mol. Ecol. Resour.">
        <title>The genomes of chicory, endive, great burdock and yacon provide insights into Asteraceae palaeo-polyploidization history and plant inulin production.</title>
        <authorList>
            <person name="Fan W."/>
            <person name="Wang S."/>
            <person name="Wang H."/>
            <person name="Wang A."/>
            <person name="Jiang F."/>
            <person name="Liu H."/>
            <person name="Zhao H."/>
            <person name="Xu D."/>
            <person name="Zhang Y."/>
        </authorList>
    </citation>
    <scope>NUCLEOTIDE SEQUENCE [LARGE SCALE GENOMIC DNA]</scope>
    <source>
        <strain evidence="2">cv. Yunnan</strain>
    </source>
</reference>
<proteinExistence type="predicted"/>
<sequence>MILSNRRQPSPPYQSADYKNMDKSRSKLSSTGSSSFINANDTEINAIQITKSKSFKNTINGGSNFSFTFSFHKLGPGFIILH</sequence>
<name>A0ACB9J1D3_9ASTR</name>
<dbReference type="Proteomes" id="UP001056120">
    <property type="component" value="Linkage Group LG06"/>
</dbReference>
<gene>
    <name evidence="1" type="ORF">L1987_18254</name>
</gene>
<evidence type="ECO:0000313" key="1">
    <source>
        <dbReference type="EMBL" id="KAI3813528.1"/>
    </source>
</evidence>
<accession>A0ACB9J1D3</accession>